<feature type="domain" description="DDE Tnp4" evidence="8">
    <location>
        <begin position="83"/>
        <end position="248"/>
    </location>
</feature>
<organism evidence="9">
    <name type="scientific">Schizaphis graminum</name>
    <name type="common">Green bug aphid</name>
    <dbReference type="NCBI Taxonomy" id="13262"/>
    <lineage>
        <taxon>Eukaryota</taxon>
        <taxon>Metazoa</taxon>
        <taxon>Ecdysozoa</taxon>
        <taxon>Arthropoda</taxon>
        <taxon>Hexapoda</taxon>
        <taxon>Insecta</taxon>
        <taxon>Pterygota</taxon>
        <taxon>Neoptera</taxon>
        <taxon>Paraneoptera</taxon>
        <taxon>Hemiptera</taxon>
        <taxon>Sternorrhyncha</taxon>
        <taxon>Aphidomorpha</taxon>
        <taxon>Aphidoidea</taxon>
        <taxon>Aphididae</taxon>
        <taxon>Aphidini</taxon>
        <taxon>Schizaphis</taxon>
    </lineage>
</organism>
<dbReference type="EMBL" id="GGMR01010668">
    <property type="protein sequence ID" value="MBY23287.1"/>
    <property type="molecule type" value="Transcribed_RNA"/>
</dbReference>
<gene>
    <name evidence="9" type="primary">harbi1_15</name>
    <name evidence="9" type="ORF">g.1605</name>
</gene>
<sequence length="306" mass="35037">MQFMTLKIYLFFRYLSTGTCFKALQFDFHVGKSTIAEIIRETCVIIWKILQPTEMPKPTTQQWLGIADRFYDSTNFPNCLGAIDGKHIRCRNPINSGSYYFNFKKFYSLILMAVVDANLSFISINVGAYGKESDSSVFKQSTFGKKLYAQQLNIPKPACLPNTENSPQPYVFLADEAFGLHTNLLRPYPGRGLTNKRRVFNYRLSRARRTVECAFGVLSNKWRVLHTPLLVEPDFADEIIKACCILHNFVRQRDGTNFEDMESNLLVDGLEVRGASARAHGIEVRDSYADYFMGPGSIPFQYRYTI</sequence>
<dbReference type="InterPro" id="IPR045249">
    <property type="entry name" value="HARBI1-like"/>
</dbReference>
<evidence type="ECO:0000256" key="1">
    <source>
        <dbReference type="ARBA" id="ARBA00001968"/>
    </source>
</evidence>
<keyword evidence="7" id="KW-0539">Nucleus</keyword>
<dbReference type="AlphaFoldDB" id="A0A2S2P1E6"/>
<evidence type="ECO:0000256" key="7">
    <source>
        <dbReference type="ARBA" id="ARBA00023242"/>
    </source>
</evidence>
<keyword evidence="6" id="KW-0378">Hydrolase</keyword>
<dbReference type="InterPro" id="IPR027806">
    <property type="entry name" value="HARBI1_dom"/>
</dbReference>
<dbReference type="GO" id="GO:0016787">
    <property type="term" value="F:hydrolase activity"/>
    <property type="evidence" value="ECO:0007669"/>
    <property type="project" value="UniProtKB-KW"/>
</dbReference>
<dbReference type="PANTHER" id="PTHR22930">
    <property type="match status" value="1"/>
</dbReference>
<evidence type="ECO:0000256" key="5">
    <source>
        <dbReference type="ARBA" id="ARBA00022723"/>
    </source>
</evidence>
<evidence type="ECO:0000259" key="8">
    <source>
        <dbReference type="Pfam" id="PF13359"/>
    </source>
</evidence>
<comment type="similarity">
    <text evidence="3">Belongs to the HARBI1 family.</text>
</comment>
<keyword evidence="4" id="KW-0540">Nuclease</keyword>
<evidence type="ECO:0000256" key="3">
    <source>
        <dbReference type="ARBA" id="ARBA00006958"/>
    </source>
</evidence>
<comment type="cofactor">
    <cofactor evidence="1">
        <name>a divalent metal cation</name>
        <dbReference type="ChEBI" id="CHEBI:60240"/>
    </cofactor>
</comment>
<dbReference type="GO" id="GO:0046872">
    <property type="term" value="F:metal ion binding"/>
    <property type="evidence" value="ECO:0007669"/>
    <property type="project" value="UniProtKB-KW"/>
</dbReference>
<evidence type="ECO:0000256" key="2">
    <source>
        <dbReference type="ARBA" id="ARBA00004123"/>
    </source>
</evidence>
<dbReference type="GO" id="GO:0004518">
    <property type="term" value="F:nuclease activity"/>
    <property type="evidence" value="ECO:0007669"/>
    <property type="project" value="UniProtKB-KW"/>
</dbReference>
<accession>A0A2S2P1E6</accession>
<dbReference type="GO" id="GO:0005634">
    <property type="term" value="C:nucleus"/>
    <property type="evidence" value="ECO:0007669"/>
    <property type="project" value="UniProtKB-SubCell"/>
</dbReference>
<dbReference type="Pfam" id="PF13359">
    <property type="entry name" value="DDE_Tnp_4"/>
    <property type="match status" value="1"/>
</dbReference>
<protein>
    <submittedName>
        <fullName evidence="9">Putative nuclease HARBI1</fullName>
    </submittedName>
</protein>
<proteinExistence type="inferred from homology"/>
<reference evidence="9" key="1">
    <citation type="submission" date="2018-04" db="EMBL/GenBank/DDBJ databases">
        <title>Transcriptome of Schizaphis graminum biotype I.</title>
        <authorList>
            <person name="Scully E.D."/>
            <person name="Geib S.M."/>
            <person name="Palmer N.A."/>
            <person name="Koch K."/>
            <person name="Bradshaw J."/>
            <person name="Heng-Moss T."/>
            <person name="Sarath G."/>
        </authorList>
    </citation>
    <scope>NUCLEOTIDE SEQUENCE</scope>
</reference>
<evidence type="ECO:0000256" key="6">
    <source>
        <dbReference type="ARBA" id="ARBA00022801"/>
    </source>
</evidence>
<name>A0A2S2P1E6_SCHGA</name>
<dbReference type="PANTHER" id="PTHR22930:SF269">
    <property type="entry name" value="NUCLEASE HARBI1-LIKE PROTEIN"/>
    <property type="match status" value="1"/>
</dbReference>
<comment type="subcellular location">
    <subcellularLocation>
        <location evidence="2">Nucleus</location>
    </subcellularLocation>
</comment>
<evidence type="ECO:0000313" key="9">
    <source>
        <dbReference type="EMBL" id="MBY23287.1"/>
    </source>
</evidence>
<evidence type="ECO:0000256" key="4">
    <source>
        <dbReference type="ARBA" id="ARBA00022722"/>
    </source>
</evidence>
<keyword evidence="5" id="KW-0479">Metal-binding</keyword>